<comment type="caution">
    <text evidence="8">The sequence shown here is derived from an EMBL/GenBank/DDBJ whole genome shotgun (WGS) entry which is preliminary data.</text>
</comment>
<gene>
    <name evidence="8" type="ORF">IFO69_09970</name>
</gene>
<feature type="transmembrane region" description="Helical" evidence="5">
    <location>
        <begin position="135"/>
        <end position="153"/>
    </location>
</feature>
<organism evidence="8 9">
    <name type="scientific">Echinicola arenosa</name>
    <dbReference type="NCBI Taxonomy" id="2774144"/>
    <lineage>
        <taxon>Bacteria</taxon>
        <taxon>Pseudomonadati</taxon>
        <taxon>Bacteroidota</taxon>
        <taxon>Cytophagia</taxon>
        <taxon>Cytophagales</taxon>
        <taxon>Cyclobacteriaceae</taxon>
        <taxon>Echinicola</taxon>
    </lineage>
</organism>
<name>A0ABR9AJS1_9BACT</name>
<evidence type="ECO:0000256" key="3">
    <source>
        <dbReference type="ARBA" id="ARBA00022989"/>
    </source>
</evidence>
<dbReference type="SUPFAM" id="SSF90123">
    <property type="entry name" value="ABC transporter transmembrane region"/>
    <property type="match status" value="1"/>
</dbReference>
<dbReference type="Gene3D" id="3.40.50.300">
    <property type="entry name" value="P-loop containing nucleotide triphosphate hydrolases"/>
    <property type="match status" value="1"/>
</dbReference>
<dbReference type="SUPFAM" id="SSF52540">
    <property type="entry name" value="P-loop containing nucleoside triphosphate hydrolases"/>
    <property type="match status" value="1"/>
</dbReference>
<dbReference type="PROSITE" id="PS50893">
    <property type="entry name" value="ABC_TRANSPORTER_2"/>
    <property type="match status" value="1"/>
</dbReference>
<dbReference type="GO" id="GO:0005524">
    <property type="term" value="F:ATP binding"/>
    <property type="evidence" value="ECO:0007669"/>
    <property type="project" value="UniProtKB-KW"/>
</dbReference>
<evidence type="ECO:0000259" key="7">
    <source>
        <dbReference type="PROSITE" id="PS50929"/>
    </source>
</evidence>
<feature type="transmembrane region" description="Helical" evidence="5">
    <location>
        <begin position="58"/>
        <end position="78"/>
    </location>
</feature>
<dbReference type="PANTHER" id="PTHR43394:SF4">
    <property type="entry name" value="TOXIN SECRETION ABC TRANSPORTER ATP-BINDING PROTEIN"/>
    <property type="match status" value="1"/>
</dbReference>
<keyword evidence="8" id="KW-0547">Nucleotide-binding</keyword>
<feature type="transmembrane region" description="Helical" evidence="5">
    <location>
        <begin position="24"/>
        <end position="46"/>
    </location>
</feature>
<dbReference type="Pfam" id="PF00664">
    <property type="entry name" value="ABC_membrane"/>
    <property type="match status" value="1"/>
</dbReference>
<accession>A0ABR9AJS1</accession>
<evidence type="ECO:0000256" key="2">
    <source>
        <dbReference type="ARBA" id="ARBA00022692"/>
    </source>
</evidence>
<dbReference type="Proteomes" id="UP000647133">
    <property type="component" value="Unassembled WGS sequence"/>
</dbReference>
<dbReference type="InterPro" id="IPR003439">
    <property type="entry name" value="ABC_transporter-like_ATP-bd"/>
</dbReference>
<dbReference type="Gene3D" id="1.20.1560.10">
    <property type="entry name" value="ABC transporter type 1, transmembrane domain"/>
    <property type="match status" value="1"/>
</dbReference>
<keyword evidence="8" id="KW-0067">ATP-binding</keyword>
<keyword evidence="2 5" id="KW-0812">Transmembrane</keyword>
<dbReference type="InterPro" id="IPR039421">
    <property type="entry name" value="Type_1_exporter"/>
</dbReference>
<evidence type="ECO:0000313" key="8">
    <source>
        <dbReference type="EMBL" id="MBD8489072.1"/>
    </source>
</evidence>
<comment type="subcellular location">
    <subcellularLocation>
        <location evidence="1">Cell membrane</location>
        <topology evidence="1">Multi-pass membrane protein</topology>
    </subcellularLocation>
</comment>
<sequence length="543" mass="61332">MTKLTPIQRLWRLLKLYKPEIRQIYTYALVIGIVNLSLPLGIQAIINYLQTGELSISWILLVTIVLVGITAAGLLQVLQLRIVENIQQDIFARSAFEFAFRLPQIKPRELDSQHAPELANRFFDTMTIQKGLPKLLIDLSVSSFQIIFGIILLSVYSIYFIALGLFLGFALFLLVKITGRIGLETSIKESKYKYNLAHWLEEIGRVRRTFHLSQNQSFHLNKSDDITVDYITSRESHFRVLLDQFKSFIGFKVFIAAGILVVGGLLVFNQQMNIGQFVAAEIVIILIINSVEKLVSVWDNVYDVLTAFEKIGFVTDMELQDSAGKSKINKNGPCSIKLKNATFHYSTDNEPIIDNFNSEIPIQSRVVLTGKTGSGKSTLLQILAGIINLDKGEISINDIPYDHLDRKSLHQNLGVVLASNQIFEGTLRENILVGRQISDEKLMGLMTKLEMNDFLKSNSKGLDLILDSGGRRTPRCIIQKIHLARAICHNPGLLLMEDPLVNIPKEERKSIIKFLTDKAHQWTLVVITDEDDWIANSTQIIKL</sequence>
<keyword evidence="9" id="KW-1185">Reference proteome</keyword>
<dbReference type="InterPro" id="IPR027417">
    <property type="entry name" value="P-loop_NTPase"/>
</dbReference>
<dbReference type="InterPro" id="IPR036640">
    <property type="entry name" value="ABC1_TM_sf"/>
</dbReference>
<feature type="transmembrane region" description="Helical" evidence="5">
    <location>
        <begin position="159"/>
        <end position="183"/>
    </location>
</feature>
<feature type="transmembrane region" description="Helical" evidence="5">
    <location>
        <begin position="249"/>
        <end position="268"/>
    </location>
</feature>
<evidence type="ECO:0000256" key="5">
    <source>
        <dbReference type="SAM" id="Phobius"/>
    </source>
</evidence>
<dbReference type="Pfam" id="PF00005">
    <property type="entry name" value="ABC_tran"/>
    <property type="match status" value="1"/>
</dbReference>
<evidence type="ECO:0000313" key="9">
    <source>
        <dbReference type="Proteomes" id="UP000647133"/>
    </source>
</evidence>
<feature type="domain" description="ABC transporter" evidence="6">
    <location>
        <begin position="336"/>
        <end position="543"/>
    </location>
</feature>
<dbReference type="RefSeq" id="WP_192009963.1">
    <property type="nucleotide sequence ID" value="NZ_JACYTQ010000003.1"/>
</dbReference>
<dbReference type="PANTHER" id="PTHR43394">
    <property type="entry name" value="ATP-DEPENDENT PERMEASE MDL1, MITOCHONDRIAL"/>
    <property type="match status" value="1"/>
</dbReference>
<dbReference type="PROSITE" id="PS50929">
    <property type="entry name" value="ABC_TM1F"/>
    <property type="match status" value="1"/>
</dbReference>
<protein>
    <submittedName>
        <fullName evidence="8">ATP-binding cassette domain-containing protein</fullName>
    </submittedName>
</protein>
<evidence type="ECO:0000259" key="6">
    <source>
        <dbReference type="PROSITE" id="PS50893"/>
    </source>
</evidence>
<proteinExistence type="predicted"/>
<keyword evidence="3 5" id="KW-1133">Transmembrane helix</keyword>
<evidence type="ECO:0000256" key="1">
    <source>
        <dbReference type="ARBA" id="ARBA00004651"/>
    </source>
</evidence>
<keyword evidence="4 5" id="KW-0472">Membrane</keyword>
<evidence type="ECO:0000256" key="4">
    <source>
        <dbReference type="ARBA" id="ARBA00023136"/>
    </source>
</evidence>
<dbReference type="EMBL" id="JACYTQ010000003">
    <property type="protein sequence ID" value="MBD8489072.1"/>
    <property type="molecule type" value="Genomic_DNA"/>
</dbReference>
<feature type="domain" description="ABC transmembrane type-1" evidence="7">
    <location>
        <begin position="28"/>
        <end position="303"/>
    </location>
</feature>
<reference evidence="8 9" key="1">
    <citation type="submission" date="2020-09" db="EMBL/GenBank/DDBJ databases">
        <title>Echinicola sp. CAU 1574 isolated from sand of Sido Beach.</title>
        <authorList>
            <person name="Kim W."/>
        </authorList>
    </citation>
    <scope>NUCLEOTIDE SEQUENCE [LARGE SCALE GENOMIC DNA]</scope>
    <source>
        <strain evidence="8 9">CAU 1574</strain>
    </source>
</reference>
<dbReference type="InterPro" id="IPR011527">
    <property type="entry name" value="ABC1_TM_dom"/>
</dbReference>